<dbReference type="Pfam" id="PF24390">
    <property type="entry name" value="PRTase-CE"/>
    <property type="match status" value="1"/>
</dbReference>
<dbReference type="RefSeq" id="WP_131152540.1">
    <property type="nucleotide sequence ID" value="NZ_SJTG01000007.1"/>
</dbReference>
<evidence type="ECO:0000313" key="3">
    <source>
        <dbReference type="Proteomes" id="UP000291822"/>
    </source>
</evidence>
<accession>A0A4R0YDP3</accession>
<reference evidence="2 3" key="1">
    <citation type="submission" date="2019-02" db="EMBL/GenBank/DDBJ databases">
        <title>Dyella amyloliquefaciens sp. nov., isolated from forest soil.</title>
        <authorList>
            <person name="Gao Z.-H."/>
            <person name="Qiu L.-H."/>
        </authorList>
    </citation>
    <scope>NUCLEOTIDE SEQUENCE [LARGE SCALE GENOMIC DNA]</scope>
    <source>
        <strain evidence="2 3">KACC 12747</strain>
    </source>
</reference>
<keyword evidence="3" id="KW-1185">Reference proteome</keyword>
<evidence type="ECO:0000313" key="2">
    <source>
        <dbReference type="EMBL" id="TCI06114.1"/>
    </source>
</evidence>
<sequence length="349" mass="39277">MSERDNLLEGIAKTIQAYRQGELEEPSPLHVDRWARQFTPKNQIPFLREFQHVIAQTFLTKDVVIKFLSDLVTNEALAGKDPRSFWSQANVLRIQKDGQSQKEMVKLFATSLEAAYGLKLASCGTRGGAYIYLDDVLFGGGRVGTDLEDWIKNTAPPSSTVHVILIAYHRLGQYFVEKKLNRAAKDVGKRLNLKFWRLGELENRLNRRNESDVLWPSAAPDHPATQAYLHAQSQGKFPLQLRQPGGKFDLFSSEEGRQVLESEFLIAGVKIRSLSNLSDWFRPLGCGPFGAGFGALIATYRNCPNNCPLALWWGDPQQASGALDWYPLLQRKTYAAPENAFDVLYNSTN</sequence>
<protein>
    <recommendedName>
        <fullName evidence="1">PRTase-CE domain-containing protein</fullName>
    </recommendedName>
</protein>
<feature type="domain" description="PRTase-CE" evidence="1">
    <location>
        <begin position="31"/>
        <end position="331"/>
    </location>
</feature>
<dbReference type="EMBL" id="SJTG01000007">
    <property type="protein sequence ID" value="TCI06114.1"/>
    <property type="molecule type" value="Genomic_DNA"/>
</dbReference>
<dbReference type="AlphaFoldDB" id="A0A4R0YDP3"/>
<organism evidence="2 3">
    <name type="scientific">Dyella soli</name>
    <dbReference type="NCBI Taxonomy" id="522319"/>
    <lineage>
        <taxon>Bacteria</taxon>
        <taxon>Pseudomonadati</taxon>
        <taxon>Pseudomonadota</taxon>
        <taxon>Gammaproteobacteria</taxon>
        <taxon>Lysobacterales</taxon>
        <taxon>Rhodanobacteraceae</taxon>
        <taxon>Dyella</taxon>
    </lineage>
</organism>
<dbReference type="Proteomes" id="UP000291822">
    <property type="component" value="Unassembled WGS sequence"/>
</dbReference>
<proteinExistence type="predicted"/>
<gene>
    <name evidence="2" type="ORF">EZM97_34865</name>
</gene>
<evidence type="ECO:0000259" key="1">
    <source>
        <dbReference type="Pfam" id="PF24390"/>
    </source>
</evidence>
<dbReference type="InterPro" id="IPR056920">
    <property type="entry name" value="PRTase-CE"/>
</dbReference>
<name>A0A4R0YDP3_9GAMM</name>
<comment type="caution">
    <text evidence="2">The sequence shown here is derived from an EMBL/GenBank/DDBJ whole genome shotgun (WGS) entry which is preliminary data.</text>
</comment>